<reference evidence="5 6" key="1">
    <citation type="submission" date="2019-03" db="EMBL/GenBank/DDBJ databases">
        <title>Single cell metagenomics reveals metabolic interactions within the superorganism composed of flagellate Streblomastix strix and complex community of Bacteroidetes bacteria on its surface.</title>
        <authorList>
            <person name="Treitli S.C."/>
            <person name="Kolisko M."/>
            <person name="Husnik F."/>
            <person name="Keeling P."/>
            <person name="Hampl V."/>
        </authorList>
    </citation>
    <scope>NUCLEOTIDE SEQUENCE [LARGE SCALE GENOMIC DNA]</scope>
    <source>
        <strain evidence="5">ST1C</strain>
    </source>
</reference>
<dbReference type="PANTHER" id="PTHR11593">
    <property type="entry name" value="60S RIBOSOMAL PROTEIN L17"/>
    <property type="match status" value="1"/>
</dbReference>
<dbReference type="NCBIfam" id="TIGR01038">
    <property type="entry name" value="uL22_arch_euk"/>
    <property type="match status" value="1"/>
</dbReference>
<dbReference type="CDD" id="cd00336">
    <property type="entry name" value="Ribosomal_L22"/>
    <property type="match status" value="1"/>
</dbReference>
<dbReference type="Pfam" id="PF00237">
    <property type="entry name" value="Ribosomal_L22"/>
    <property type="match status" value="1"/>
</dbReference>
<accession>A0A5J4W206</accession>
<dbReference type="Gene3D" id="3.90.470.10">
    <property type="entry name" value="Ribosomal protein L22/L17"/>
    <property type="match status" value="1"/>
</dbReference>
<organism evidence="5 6">
    <name type="scientific">Streblomastix strix</name>
    <dbReference type="NCBI Taxonomy" id="222440"/>
    <lineage>
        <taxon>Eukaryota</taxon>
        <taxon>Metamonada</taxon>
        <taxon>Preaxostyla</taxon>
        <taxon>Oxymonadida</taxon>
        <taxon>Streblomastigidae</taxon>
        <taxon>Streblomastix</taxon>
    </lineage>
</organism>
<evidence type="ECO:0000313" key="6">
    <source>
        <dbReference type="Proteomes" id="UP000324800"/>
    </source>
</evidence>
<dbReference type="AlphaFoldDB" id="A0A5J4W206"/>
<comment type="similarity">
    <text evidence="1 4">Belongs to the universal ribosomal protein uL22 family.</text>
</comment>
<dbReference type="InterPro" id="IPR036394">
    <property type="entry name" value="Ribosomal_uL22_sf"/>
</dbReference>
<dbReference type="GO" id="GO:0002181">
    <property type="term" value="P:cytoplasmic translation"/>
    <property type="evidence" value="ECO:0007669"/>
    <property type="project" value="TreeGrafter"/>
</dbReference>
<keyword evidence="2 4" id="KW-0689">Ribosomal protein</keyword>
<name>A0A5J4W206_9EUKA</name>
<evidence type="ECO:0000313" key="5">
    <source>
        <dbReference type="EMBL" id="KAA6388937.1"/>
    </source>
</evidence>
<dbReference type="Proteomes" id="UP000324800">
    <property type="component" value="Unassembled WGS sequence"/>
</dbReference>
<dbReference type="InterPro" id="IPR005721">
    <property type="entry name" value="Ribosomal_uL22_euk/arc"/>
</dbReference>
<proteinExistence type="inferred from homology"/>
<sequence length="184" mass="21095">MNGKMGAGREMARGTAQNYYKVKEKVAKARGDDIPVHFKHAREIAHTIKLMHVKRAKSFLVHVTQKKEAVPYRRFKGGIGRHPQGKVWKWAQCGWPVKAAKVFLDLIRNAEGNARKNQLKTKLCVISHIKVNRAAISHRRMYRAHGRINHFNKSPCHIELILTEDKKQVPKAKEVPKKETALVK</sequence>
<dbReference type="OrthoDB" id="10254664at2759"/>
<dbReference type="PANTHER" id="PTHR11593:SF10">
    <property type="entry name" value="60S RIBOSOMAL PROTEIN L17"/>
    <property type="match status" value="1"/>
</dbReference>
<evidence type="ECO:0000256" key="4">
    <source>
        <dbReference type="RuleBase" id="RU004005"/>
    </source>
</evidence>
<dbReference type="SUPFAM" id="SSF54843">
    <property type="entry name" value="Ribosomal protein L22"/>
    <property type="match status" value="1"/>
</dbReference>
<dbReference type="InterPro" id="IPR001063">
    <property type="entry name" value="Ribosomal_uL22"/>
</dbReference>
<gene>
    <name evidence="5" type="ORF">EZS28_015536</name>
</gene>
<comment type="caution">
    <text evidence="5">The sequence shown here is derived from an EMBL/GenBank/DDBJ whole genome shotgun (WGS) entry which is preliminary data.</text>
</comment>
<evidence type="ECO:0000256" key="1">
    <source>
        <dbReference type="ARBA" id="ARBA00009451"/>
    </source>
</evidence>
<dbReference type="EMBL" id="SNRW01003780">
    <property type="protein sequence ID" value="KAA6388937.1"/>
    <property type="molecule type" value="Genomic_DNA"/>
</dbReference>
<protein>
    <submittedName>
        <fullName evidence="5">Putative 60S ribosomal protein L17</fullName>
    </submittedName>
</protein>
<evidence type="ECO:0000256" key="3">
    <source>
        <dbReference type="ARBA" id="ARBA00023274"/>
    </source>
</evidence>
<evidence type="ECO:0000256" key="2">
    <source>
        <dbReference type="ARBA" id="ARBA00022980"/>
    </source>
</evidence>
<dbReference type="GO" id="GO:0003735">
    <property type="term" value="F:structural constituent of ribosome"/>
    <property type="evidence" value="ECO:0007669"/>
    <property type="project" value="InterPro"/>
</dbReference>
<dbReference type="GO" id="GO:0022625">
    <property type="term" value="C:cytosolic large ribosomal subunit"/>
    <property type="evidence" value="ECO:0007669"/>
    <property type="project" value="TreeGrafter"/>
</dbReference>
<keyword evidence="3 4" id="KW-0687">Ribonucleoprotein</keyword>